<dbReference type="InterPro" id="IPR002575">
    <property type="entry name" value="Aminoglycoside_PTrfase"/>
</dbReference>
<feature type="domain" description="Aminoglycoside phosphotransferase" evidence="1">
    <location>
        <begin position="21"/>
        <end position="226"/>
    </location>
</feature>
<dbReference type="PATRIC" id="fig|1365251.3.peg.4208"/>
<evidence type="ECO:0000259" key="1">
    <source>
        <dbReference type="Pfam" id="PF01636"/>
    </source>
</evidence>
<dbReference type="EMBL" id="AUXZ01000104">
    <property type="protein sequence ID" value="KZN47183.1"/>
    <property type="molecule type" value="Genomic_DNA"/>
</dbReference>
<reference evidence="2 3" key="1">
    <citation type="submission" date="2013-07" db="EMBL/GenBank/DDBJ databases">
        <title>Comparative Genomic and Metabolomic Analysis of Twelve Strains of Pseudoalteromonas luteoviolacea.</title>
        <authorList>
            <person name="Vynne N.G."/>
            <person name="Mansson M."/>
            <person name="Gram L."/>
        </authorList>
    </citation>
    <scope>NUCLEOTIDE SEQUENCE [LARGE SCALE GENOMIC DNA]</scope>
    <source>
        <strain evidence="2 3">H33</strain>
    </source>
</reference>
<sequence>MLTDAVNTWLKQILKQPNLQFRQLSGGANNLGIQVSAGQSSWFLKCFELSQAIAQKKQQNEFLFSQALSEAGIFTIPKPIAINTSLGVSLFEYIDGEKVTNANSEAVLKAALFIQEINACQLATPLTVASESPNSLDGFCDIVSERLTRFEAVQPDNESIAEQFSAMLKKIAQRHNKIRSSLPAHWHKTIERNIVSPSDFGFHNVLKQNKALYFIDFEYAGLDTPWKLFADFFSQPAVPVDIKHASQFLSIKLFKDLKDNPCDTLKVYELTLLKWCLIMLNEFLPEVQKRRLFSWNISCIEEQKEKLKQVQFAQLHKCDAYFDKISIKVIGLNKVLRETA</sequence>
<dbReference type="Proteomes" id="UP000076503">
    <property type="component" value="Unassembled WGS sequence"/>
</dbReference>
<dbReference type="Pfam" id="PF01636">
    <property type="entry name" value="APH"/>
    <property type="match status" value="1"/>
</dbReference>
<dbReference type="SUPFAM" id="SSF56112">
    <property type="entry name" value="Protein kinase-like (PK-like)"/>
    <property type="match status" value="1"/>
</dbReference>
<dbReference type="RefSeq" id="WP_081216574.1">
    <property type="nucleotide sequence ID" value="NZ_AUXZ01000104.1"/>
</dbReference>
<dbReference type="Gene3D" id="3.90.1200.10">
    <property type="match status" value="1"/>
</dbReference>
<dbReference type="InterPro" id="IPR011009">
    <property type="entry name" value="Kinase-like_dom_sf"/>
</dbReference>
<name>A0A162ABQ5_9GAMM</name>
<gene>
    <name evidence="2" type="ORF">N476_23680</name>
</gene>
<accession>A0A162ABQ5</accession>
<evidence type="ECO:0000313" key="2">
    <source>
        <dbReference type="EMBL" id="KZN47183.1"/>
    </source>
</evidence>
<proteinExistence type="predicted"/>
<dbReference type="AlphaFoldDB" id="A0A162ABQ5"/>
<organism evidence="2 3">
    <name type="scientific">Pseudoalteromonas luteoviolacea H33</name>
    <dbReference type="NCBI Taxonomy" id="1365251"/>
    <lineage>
        <taxon>Bacteria</taxon>
        <taxon>Pseudomonadati</taxon>
        <taxon>Pseudomonadota</taxon>
        <taxon>Gammaproteobacteria</taxon>
        <taxon>Alteromonadales</taxon>
        <taxon>Pseudoalteromonadaceae</taxon>
        <taxon>Pseudoalteromonas</taxon>
    </lineage>
</organism>
<dbReference type="OrthoDB" id="574549at2"/>
<protein>
    <recommendedName>
        <fullName evidence="1">Aminoglycoside phosphotransferase domain-containing protein</fullName>
    </recommendedName>
</protein>
<evidence type="ECO:0000313" key="3">
    <source>
        <dbReference type="Proteomes" id="UP000076503"/>
    </source>
</evidence>
<comment type="caution">
    <text evidence="2">The sequence shown here is derived from an EMBL/GenBank/DDBJ whole genome shotgun (WGS) entry which is preliminary data.</text>
</comment>